<reference evidence="4 5" key="2">
    <citation type="submission" date="2024-07" db="EMBL/GenBank/DDBJ databases">
        <authorList>
            <person name="Akdeniz Z."/>
        </authorList>
    </citation>
    <scope>NUCLEOTIDE SEQUENCE [LARGE SCALE GENOMIC DNA]</scope>
</reference>
<dbReference type="Proteomes" id="UP001642409">
    <property type="component" value="Unassembled WGS sequence"/>
</dbReference>
<feature type="domain" description="Flavodoxin-like fold" evidence="2">
    <location>
        <begin position="1"/>
        <end position="145"/>
    </location>
</feature>
<dbReference type="GO" id="GO:0009055">
    <property type="term" value="F:electron transfer activity"/>
    <property type="evidence" value="ECO:0007669"/>
    <property type="project" value="TreeGrafter"/>
</dbReference>
<dbReference type="InterPro" id="IPR003680">
    <property type="entry name" value="Flavodoxin_fold"/>
</dbReference>
<dbReference type="InterPro" id="IPR046980">
    <property type="entry name" value="KefG/KefF"/>
</dbReference>
<dbReference type="GO" id="GO:0010181">
    <property type="term" value="F:FMN binding"/>
    <property type="evidence" value="ECO:0007669"/>
    <property type="project" value="TreeGrafter"/>
</dbReference>
<accession>A0AA86NLQ3</accession>
<proteinExistence type="predicted"/>
<evidence type="ECO:0000256" key="1">
    <source>
        <dbReference type="ARBA" id="ARBA00023002"/>
    </source>
</evidence>
<evidence type="ECO:0000313" key="4">
    <source>
        <dbReference type="EMBL" id="CAL6085799.1"/>
    </source>
</evidence>
<protein>
    <submittedName>
        <fullName evidence="3">NADPH oxidoreductase</fullName>
    </submittedName>
    <submittedName>
        <fullName evidence="4">NADPH_oxidoreductase</fullName>
    </submittedName>
</protein>
<dbReference type="EMBL" id="CAXDID020000388">
    <property type="protein sequence ID" value="CAL6085799.1"/>
    <property type="molecule type" value="Genomic_DNA"/>
</dbReference>
<dbReference type="InterPro" id="IPR029039">
    <property type="entry name" value="Flavoprotein-like_sf"/>
</dbReference>
<dbReference type="Pfam" id="PF02525">
    <property type="entry name" value="Flavodoxin_2"/>
    <property type="match status" value="1"/>
</dbReference>
<dbReference type="EMBL" id="CATOUU010000220">
    <property type="protein sequence ID" value="CAI9921348.1"/>
    <property type="molecule type" value="Genomic_DNA"/>
</dbReference>
<reference evidence="3" key="1">
    <citation type="submission" date="2023-06" db="EMBL/GenBank/DDBJ databases">
        <authorList>
            <person name="Kurt Z."/>
        </authorList>
    </citation>
    <scope>NUCLEOTIDE SEQUENCE</scope>
</reference>
<evidence type="ECO:0000313" key="5">
    <source>
        <dbReference type="Proteomes" id="UP001642409"/>
    </source>
</evidence>
<gene>
    <name evidence="4" type="ORF">HINF_LOCUS62853</name>
    <name evidence="3" type="ORF">HINF_LOCUS8993</name>
</gene>
<evidence type="ECO:0000313" key="3">
    <source>
        <dbReference type="EMBL" id="CAI9921348.1"/>
    </source>
</evidence>
<keyword evidence="5" id="KW-1185">Reference proteome</keyword>
<comment type="caution">
    <text evidence="3">The sequence shown here is derived from an EMBL/GenBank/DDBJ whole genome shotgun (WGS) entry which is preliminary data.</text>
</comment>
<name>A0AA86NLQ3_9EUKA</name>
<dbReference type="SUPFAM" id="SSF52218">
    <property type="entry name" value="Flavoproteins"/>
    <property type="match status" value="1"/>
</dbReference>
<dbReference type="Gene3D" id="3.40.50.360">
    <property type="match status" value="1"/>
</dbReference>
<organism evidence="3">
    <name type="scientific">Hexamita inflata</name>
    <dbReference type="NCBI Taxonomy" id="28002"/>
    <lineage>
        <taxon>Eukaryota</taxon>
        <taxon>Metamonada</taxon>
        <taxon>Diplomonadida</taxon>
        <taxon>Hexamitidae</taxon>
        <taxon>Hexamitinae</taxon>
        <taxon>Hexamita</taxon>
    </lineage>
</organism>
<evidence type="ECO:0000259" key="2">
    <source>
        <dbReference type="Pfam" id="PF02525"/>
    </source>
</evidence>
<sequence length="147" mass="16388">MKTIVVLFHPNPEESVRNKILIDAIKKVKNVTVHVVSGPVQDVEAEKKLLNQYDRIVFQYPVYWFTVPAVGKAYMDAIFSQDGFAGKHIKVVGTTGGIRAHYDDISLFKTMWNAIAPYCGAKLEEQFVFFGDDAPEVAAQLAAQLAK</sequence>
<keyword evidence="1" id="KW-0560">Oxidoreductase</keyword>
<dbReference type="AlphaFoldDB" id="A0AA86NLQ3"/>
<dbReference type="PANTHER" id="PTHR47307">
    <property type="entry name" value="GLUTATHIONE-REGULATED POTASSIUM-EFFLUX SYSTEM ANCILLARY PROTEIN KEFG"/>
    <property type="match status" value="1"/>
</dbReference>
<dbReference type="GO" id="GO:0003955">
    <property type="term" value="F:NAD(P)H dehydrogenase (quinone) activity"/>
    <property type="evidence" value="ECO:0007669"/>
    <property type="project" value="TreeGrafter"/>
</dbReference>
<dbReference type="PANTHER" id="PTHR47307:SF1">
    <property type="entry name" value="GLUTATHIONE-REGULATED POTASSIUM-EFFLUX SYSTEM ANCILLARY PROTEIN KEFG"/>
    <property type="match status" value="1"/>
</dbReference>